<evidence type="ECO:0000313" key="3">
    <source>
        <dbReference type="EMBL" id="NQE36110.1"/>
    </source>
</evidence>
<organism evidence="3 4">
    <name type="scientific">Microcoleus asticus IPMA8</name>
    <dbReference type="NCBI Taxonomy" id="2563858"/>
    <lineage>
        <taxon>Bacteria</taxon>
        <taxon>Bacillati</taxon>
        <taxon>Cyanobacteriota</taxon>
        <taxon>Cyanophyceae</taxon>
        <taxon>Oscillatoriophycideae</taxon>
        <taxon>Oscillatoriales</taxon>
        <taxon>Microcoleaceae</taxon>
        <taxon>Microcoleus</taxon>
        <taxon>Microcoleus asticus</taxon>
    </lineage>
</organism>
<dbReference type="EMBL" id="SRRZ01000074">
    <property type="protein sequence ID" value="NQE36110.1"/>
    <property type="molecule type" value="Genomic_DNA"/>
</dbReference>
<evidence type="ECO:0000313" key="4">
    <source>
        <dbReference type="Proteomes" id="UP000702425"/>
    </source>
</evidence>
<dbReference type="InterPro" id="IPR035897">
    <property type="entry name" value="Toll_tir_struct_dom_sf"/>
</dbReference>
<accession>A0ABX2D367</accession>
<dbReference type="Proteomes" id="UP000702425">
    <property type="component" value="Unassembled WGS sequence"/>
</dbReference>
<dbReference type="PROSITE" id="PS50104">
    <property type="entry name" value="TIR"/>
    <property type="match status" value="1"/>
</dbReference>
<protein>
    <recommendedName>
        <fullName evidence="2">TIR domain-containing protein</fullName>
    </recommendedName>
</protein>
<dbReference type="SUPFAM" id="SSF52200">
    <property type="entry name" value="Toll/Interleukin receptor TIR domain"/>
    <property type="match status" value="1"/>
</dbReference>
<dbReference type="Gene3D" id="3.40.50.10140">
    <property type="entry name" value="Toll/interleukin-1 receptor homology (TIR) domain"/>
    <property type="match status" value="1"/>
</dbReference>
<sequence>MILHTATNKSMKAFISHSSVDKLFVERLATDLRTREGIDAWLDKWEILPGDRIPEKLEEGLSSSGILILVLSPESVNSQWVSYEKDAWLTAQVNEEVAARNESRTPNRRLIPVLYKDCEKPFFLKSFLHVSINDQNYEHGFQELVRGIRGESGKPPLKGETTATPVSPLPEGQFDSGVAPRILAFNLLKSLLESQFYEVIFRYKVDESQLPTNVAQVQKAKDVIKLASQKEGESLSGLLDAIYQTAPHLKG</sequence>
<dbReference type="SMART" id="SM00255">
    <property type="entry name" value="TIR"/>
    <property type="match status" value="1"/>
</dbReference>
<keyword evidence="4" id="KW-1185">Reference proteome</keyword>
<dbReference type="InterPro" id="IPR000157">
    <property type="entry name" value="TIR_dom"/>
</dbReference>
<feature type="region of interest" description="Disordered" evidence="1">
    <location>
        <begin position="151"/>
        <end position="171"/>
    </location>
</feature>
<name>A0ABX2D367_9CYAN</name>
<evidence type="ECO:0000256" key="1">
    <source>
        <dbReference type="SAM" id="MobiDB-lite"/>
    </source>
</evidence>
<feature type="domain" description="TIR" evidence="2">
    <location>
        <begin position="9"/>
        <end position="152"/>
    </location>
</feature>
<proteinExistence type="predicted"/>
<reference evidence="3 4" key="1">
    <citation type="journal article" date="2020" name="Sci. Rep.">
        <title>A novel cyanobacterial geosmin producer, revising GeoA distribution and dispersion patterns in Bacteria.</title>
        <authorList>
            <person name="Churro C."/>
            <person name="Semedo-Aguiar A.P."/>
            <person name="Silva A.D."/>
            <person name="Pereira-Leal J.B."/>
            <person name="Leite R.B."/>
        </authorList>
    </citation>
    <scope>NUCLEOTIDE SEQUENCE [LARGE SCALE GENOMIC DNA]</scope>
    <source>
        <strain evidence="3 4">IPMA8</strain>
    </source>
</reference>
<dbReference type="Pfam" id="PF13676">
    <property type="entry name" value="TIR_2"/>
    <property type="match status" value="1"/>
</dbReference>
<evidence type="ECO:0000259" key="2">
    <source>
        <dbReference type="PROSITE" id="PS50104"/>
    </source>
</evidence>
<gene>
    <name evidence="3" type="ORF">E5S67_03873</name>
</gene>
<comment type="caution">
    <text evidence="3">The sequence shown here is derived from an EMBL/GenBank/DDBJ whole genome shotgun (WGS) entry which is preliminary data.</text>
</comment>